<dbReference type="OrthoDB" id="9806902at2"/>
<dbReference type="Proteomes" id="UP000295718">
    <property type="component" value="Unassembled WGS sequence"/>
</dbReference>
<evidence type="ECO:0000313" key="3">
    <source>
        <dbReference type="Proteomes" id="UP000295718"/>
    </source>
</evidence>
<dbReference type="Pfam" id="PF12146">
    <property type="entry name" value="Hydrolase_4"/>
    <property type="match status" value="1"/>
</dbReference>
<sequence length="308" mass="34704">MLSENFSFQSGDRANVFVYKWSPDSGTEVKGAVQIAHGMAETALRYKRFADLLTQKGYIVYANDHRGHGKTAGSLENIGYLAEADGFDWLVKDMHQLTTIIKEEHSDLPVFLFGHSMGSFAAQRYIMLFGRELKGVILSGSSGRAALLHNFGFLAAGQEVKKNGRKAKSVRMNKLSFGSFNNAFKPNRTEFDWLSRDKDEVDKYVNDPYCGGIFSAGFFYDFMKGLKEIDKAKNIVLIPKKLPIYIFSGDKDPVGSAGKGVRKLYNTYKKAGIQDVTMKLYPDGRHEMLNEINKDEVMKDVIEWLDLK</sequence>
<dbReference type="PANTHER" id="PTHR11614">
    <property type="entry name" value="PHOSPHOLIPASE-RELATED"/>
    <property type="match status" value="1"/>
</dbReference>
<name>A0A4R1QJM0_9FIRM</name>
<keyword evidence="3" id="KW-1185">Reference proteome</keyword>
<comment type="caution">
    <text evidence="2">The sequence shown here is derived from an EMBL/GenBank/DDBJ whole genome shotgun (WGS) entry which is preliminary data.</text>
</comment>
<evidence type="ECO:0000259" key="1">
    <source>
        <dbReference type="Pfam" id="PF12146"/>
    </source>
</evidence>
<evidence type="ECO:0000313" key="2">
    <source>
        <dbReference type="EMBL" id="TCL53746.1"/>
    </source>
</evidence>
<dbReference type="InterPro" id="IPR029058">
    <property type="entry name" value="AB_hydrolase_fold"/>
</dbReference>
<protein>
    <submittedName>
        <fullName evidence="2">Alpha-beta hydrolase superfamily lysophospholipase</fullName>
    </submittedName>
</protein>
<dbReference type="RefSeq" id="WP_031390392.1">
    <property type="nucleotide sequence ID" value="NZ_JPNB01000001.1"/>
</dbReference>
<keyword evidence="2" id="KW-0378">Hydrolase</keyword>
<dbReference type="Gene3D" id="3.40.50.1820">
    <property type="entry name" value="alpha/beta hydrolase"/>
    <property type="match status" value="1"/>
</dbReference>
<dbReference type="InterPro" id="IPR022742">
    <property type="entry name" value="Hydrolase_4"/>
</dbReference>
<feature type="domain" description="Serine aminopeptidase S33" evidence="1">
    <location>
        <begin position="28"/>
        <end position="292"/>
    </location>
</feature>
<dbReference type="STRING" id="1469948.GCA_000732725_01683"/>
<reference evidence="2 3" key="1">
    <citation type="submission" date="2019-03" db="EMBL/GenBank/DDBJ databases">
        <title>Genomic Encyclopedia of Type Strains, Phase IV (KMG-IV): sequencing the most valuable type-strain genomes for metagenomic binning, comparative biology and taxonomic classification.</title>
        <authorList>
            <person name="Goeker M."/>
        </authorList>
    </citation>
    <scope>NUCLEOTIDE SEQUENCE [LARGE SCALE GENOMIC DNA]</scope>
    <source>
        <strain evidence="2 3">DSM 100556</strain>
    </source>
</reference>
<dbReference type="InterPro" id="IPR051044">
    <property type="entry name" value="MAG_DAG_Lipase"/>
</dbReference>
<dbReference type="SUPFAM" id="SSF53474">
    <property type="entry name" value="alpha/beta-Hydrolases"/>
    <property type="match status" value="1"/>
</dbReference>
<dbReference type="EMBL" id="SLUO01000026">
    <property type="protein sequence ID" value="TCL53746.1"/>
    <property type="molecule type" value="Genomic_DNA"/>
</dbReference>
<proteinExistence type="predicted"/>
<gene>
    <name evidence="2" type="ORF">EDD76_1265</name>
</gene>
<dbReference type="GO" id="GO:0016787">
    <property type="term" value="F:hydrolase activity"/>
    <property type="evidence" value="ECO:0007669"/>
    <property type="project" value="UniProtKB-KW"/>
</dbReference>
<organism evidence="2 3">
    <name type="scientific">Kineothrix alysoides</name>
    <dbReference type="NCBI Taxonomy" id="1469948"/>
    <lineage>
        <taxon>Bacteria</taxon>
        <taxon>Bacillati</taxon>
        <taxon>Bacillota</taxon>
        <taxon>Clostridia</taxon>
        <taxon>Lachnospirales</taxon>
        <taxon>Lachnospiraceae</taxon>
        <taxon>Kineothrix</taxon>
    </lineage>
</organism>
<accession>A0A4R1QJM0</accession>
<dbReference type="AlphaFoldDB" id="A0A4R1QJM0"/>